<proteinExistence type="predicted"/>
<sequence>MTALFSIIVIVYRLKRSKELRCCDPAYISYRKQYLKCSPGVSQYRFYYGRPLGLLG</sequence>
<organism evidence="1 2">
    <name type="scientific">Parascaris univalens</name>
    <name type="common">Nematode worm</name>
    <dbReference type="NCBI Taxonomy" id="6257"/>
    <lineage>
        <taxon>Eukaryota</taxon>
        <taxon>Metazoa</taxon>
        <taxon>Ecdysozoa</taxon>
        <taxon>Nematoda</taxon>
        <taxon>Chromadorea</taxon>
        <taxon>Rhabditida</taxon>
        <taxon>Spirurina</taxon>
        <taxon>Ascaridomorpha</taxon>
        <taxon>Ascaridoidea</taxon>
        <taxon>Ascarididae</taxon>
        <taxon>Parascaris</taxon>
    </lineage>
</organism>
<protein>
    <submittedName>
        <fullName evidence="2">Transmembrane protein</fullName>
    </submittedName>
</protein>
<evidence type="ECO:0000313" key="2">
    <source>
        <dbReference type="WBParaSite" id="PgR078_g005_t15"/>
    </source>
</evidence>
<keyword evidence="1" id="KW-1185">Reference proteome</keyword>
<accession>A0A915C1F6</accession>
<dbReference type="AlphaFoldDB" id="A0A915C1F6"/>
<name>A0A915C1F6_PARUN</name>
<dbReference type="WBParaSite" id="PgR078_g005_t15">
    <property type="protein sequence ID" value="PgR078_g005_t15"/>
    <property type="gene ID" value="PgR078_g005"/>
</dbReference>
<dbReference type="Proteomes" id="UP000887569">
    <property type="component" value="Unplaced"/>
</dbReference>
<reference evidence="2" key="1">
    <citation type="submission" date="2022-11" db="UniProtKB">
        <authorList>
            <consortium name="WormBaseParasite"/>
        </authorList>
    </citation>
    <scope>IDENTIFICATION</scope>
</reference>
<evidence type="ECO:0000313" key="1">
    <source>
        <dbReference type="Proteomes" id="UP000887569"/>
    </source>
</evidence>